<evidence type="ECO:0000313" key="4">
    <source>
        <dbReference type="Proteomes" id="UP000095284"/>
    </source>
</evidence>
<dbReference type="EMBL" id="CAJFCV020000001">
    <property type="protein sequence ID" value="CAG9088964.1"/>
    <property type="molecule type" value="Genomic_DNA"/>
</dbReference>
<dbReference type="Proteomes" id="UP000582659">
    <property type="component" value="Unassembled WGS sequence"/>
</dbReference>
<dbReference type="WBParaSite" id="BXY_1055000.1">
    <property type="protein sequence ID" value="BXY_1055000.1"/>
    <property type="gene ID" value="BXY_1055000"/>
</dbReference>
<evidence type="ECO:0000313" key="2">
    <source>
        <dbReference type="EMBL" id="CAD5211707.1"/>
    </source>
</evidence>
<evidence type="ECO:0000313" key="5">
    <source>
        <dbReference type="Proteomes" id="UP000659654"/>
    </source>
</evidence>
<feature type="signal peptide" evidence="1">
    <location>
        <begin position="1"/>
        <end position="20"/>
    </location>
</feature>
<dbReference type="AlphaFoldDB" id="A0A1I7SC00"/>
<keyword evidence="1" id="KW-0732">Signal</keyword>
<dbReference type="EMBL" id="CAJFDI010000001">
    <property type="protein sequence ID" value="CAD5211707.1"/>
    <property type="molecule type" value="Genomic_DNA"/>
</dbReference>
<sequence>MCSTAVFGLLVLFLGNLVHAKAVLEDFFKPGNELYCDDDDREHNYMNLAKRSNWKPNYQIDWAVMCYGAAGEDDELPLKTLKGIYTQSAKNLRKAAPKLEDIEFWHSQTFEATNSTEEEIIRLFQAQFIRSMAEAQLISNSVHNQGFNVSKIVAQYLIQVTDCTNTSSARCSDPIGILRRSFRNLNPKITHFEAFLRRDLRGGVEFDFFATYLVTMRSRRIFSGLKGLSFAQGEENFMQFELFRRGLFR</sequence>
<feature type="chain" id="PRO_5035359936" evidence="1">
    <location>
        <begin position="21"/>
        <end position="249"/>
    </location>
</feature>
<dbReference type="Proteomes" id="UP000659654">
    <property type="component" value="Unassembled WGS sequence"/>
</dbReference>
<keyword evidence="5" id="KW-1185">Reference proteome</keyword>
<accession>A0A1I7SC00</accession>
<organism evidence="4 6">
    <name type="scientific">Bursaphelenchus xylophilus</name>
    <name type="common">Pinewood nematode worm</name>
    <name type="synonym">Aphelenchoides xylophilus</name>
    <dbReference type="NCBI Taxonomy" id="6326"/>
    <lineage>
        <taxon>Eukaryota</taxon>
        <taxon>Metazoa</taxon>
        <taxon>Ecdysozoa</taxon>
        <taxon>Nematoda</taxon>
        <taxon>Chromadorea</taxon>
        <taxon>Rhabditida</taxon>
        <taxon>Tylenchina</taxon>
        <taxon>Tylenchomorpha</taxon>
        <taxon>Aphelenchoidea</taxon>
        <taxon>Aphelenchoididae</taxon>
        <taxon>Bursaphelenchus</taxon>
    </lineage>
</organism>
<name>A0A1I7SC00_BURXY</name>
<gene>
    <name evidence="2" type="ORF">BXYJ_LOCUS2563</name>
</gene>
<reference evidence="3" key="2">
    <citation type="submission" date="2020-08" db="EMBL/GenBank/DDBJ databases">
        <authorList>
            <person name="Kikuchi T."/>
        </authorList>
    </citation>
    <scope>NUCLEOTIDE SEQUENCE</scope>
    <source>
        <strain evidence="2">Ka4C1</strain>
    </source>
</reference>
<evidence type="ECO:0000313" key="6">
    <source>
        <dbReference type="WBParaSite" id="BXY_1055000.1"/>
    </source>
</evidence>
<evidence type="ECO:0000256" key="1">
    <source>
        <dbReference type="SAM" id="SignalP"/>
    </source>
</evidence>
<reference evidence="6" key="1">
    <citation type="submission" date="2016-11" db="UniProtKB">
        <authorList>
            <consortium name="WormBaseParasite"/>
        </authorList>
    </citation>
    <scope>IDENTIFICATION</scope>
</reference>
<dbReference type="OrthoDB" id="10373237at2759"/>
<dbReference type="Proteomes" id="UP000095284">
    <property type="component" value="Unplaced"/>
</dbReference>
<protein>
    <submittedName>
        <fullName evidence="2">(pine wood nematode) hypothetical protein</fullName>
    </submittedName>
</protein>
<evidence type="ECO:0000313" key="3">
    <source>
        <dbReference type="EMBL" id="CAG9088964.1"/>
    </source>
</evidence>
<proteinExistence type="predicted"/>